<accession>A0A6N8IX25</accession>
<reference evidence="1 2" key="1">
    <citation type="submission" date="2019-12" db="EMBL/GenBank/DDBJ databases">
        <authorList>
            <person name="Huq M.A."/>
        </authorList>
    </citation>
    <scope>NUCLEOTIDE SEQUENCE [LARGE SCALE GENOMIC DNA]</scope>
    <source>
        <strain evidence="1 2">MAH-25</strain>
    </source>
</reference>
<comment type="caution">
    <text evidence="1">The sequence shown here is derived from an EMBL/GenBank/DDBJ whole genome shotgun (WGS) entry which is preliminary data.</text>
</comment>
<dbReference type="EMBL" id="WSEL01000009">
    <property type="protein sequence ID" value="MVQ31534.1"/>
    <property type="molecule type" value="Genomic_DNA"/>
</dbReference>
<organism evidence="1 2">
    <name type="scientific">Ramlibacter pinisoli</name>
    <dbReference type="NCBI Taxonomy" id="2682844"/>
    <lineage>
        <taxon>Bacteria</taxon>
        <taxon>Pseudomonadati</taxon>
        <taxon>Pseudomonadota</taxon>
        <taxon>Betaproteobacteria</taxon>
        <taxon>Burkholderiales</taxon>
        <taxon>Comamonadaceae</taxon>
        <taxon>Ramlibacter</taxon>
    </lineage>
</organism>
<dbReference type="InterPro" id="IPR014845">
    <property type="entry name" value="GYD/TTHA1554"/>
</dbReference>
<dbReference type="RefSeq" id="WP_157399577.1">
    <property type="nucleotide sequence ID" value="NZ_WSEL01000009.1"/>
</dbReference>
<keyword evidence="2" id="KW-1185">Reference proteome</keyword>
<proteinExistence type="predicted"/>
<evidence type="ECO:0000313" key="2">
    <source>
        <dbReference type="Proteomes" id="UP000469385"/>
    </source>
</evidence>
<name>A0A6N8IX25_9BURK</name>
<dbReference type="AlphaFoldDB" id="A0A6N8IX25"/>
<dbReference type="Pfam" id="PF08734">
    <property type="entry name" value="GYD"/>
    <property type="match status" value="1"/>
</dbReference>
<gene>
    <name evidence="1" type="ORF">GON04_18900</name>
</gene>
<protein>
    <submittedName>
        <fullName evidence="1">GYD domain-containing protein</fullName>
    </submittedName>
</protein>
<dbReference type="Proteomes" id="UP000469385">
    <property type="component" value="Unassembled WGS sequence"/>
</dbReference>
<sequence>MANFIGLATFTDQGMRTVKDTVKRADAARELATRFGVQVKDISWTLGKYDLVLQCEAKDEASMVAYTLAITSAGNVRVQTLRALSRDEMAKVIEKMP</sequence>
<evidence type="ECO:0000313" key="1">
    <source>
        <dbReference type="EMBL" id="MVQ31534.1"/>
    </source>
</evidence>